<feature type="compositionally biased region" description="Gly residues" evidence="1">
    <location>
        <begin position="257"/>
        <end position="266"/>
    </location>
</feature>
<dbReference type="Gene3D" id="2.50.20.20">
    <property type="match status" value="1"/>
</dbReference>
<dbReference type="InterPro" id="IPR029046">
    <property type="entry name" value="LolA/LolB/LppX"/>
</dbReference>
<dbReference type="Proteomes" id="UP000572635">
    <property type="component" value="Unassembled WGS sequence"/>
</dbReference>
<dbReference type="AlphaFoldDB" id="A0A7W8VDV1"/>
<feature type="chain" id="PRO_5039160519" evidence="2">
    <location>
        <begin position="18"/>
        <end position="266"/>
    </location>
</feature>
<evidence type="ECO:0000256" key="2">
    <source>
        <dbReference type="SAM" id="SignalP"/>
    </source>
</evidence>
<dbReference type="SUPFAM" id="SSF89392">
    <property type="entry name" value="Prokaryotic lipoproteins and lipoprotein localization factors"/>
    <property type="match status" value="1"/>
</dbReference>
<comment type="caution">
    <text evidence="3">The sequence shown here is derived from an EMBL/GenBank/DDBJ whole genome shotgun (WGS) entry which is preliminary data.</text>
</comment>
<feature type="signal peptide" evidence="2">
    <location>
        <begin position="1"/>
        <end position="17"/>
    </location>
</feature>
<dbReference type="EMBL" id="JACHDB010000001">
    <property type="protein sequence ID" value="MBB5432398.1"/>
    <property type="molecule type" value="Genomic_DNA"/>
</dbReference>
<sequence length="266" mass="27401">MKKKFATVLVGAGTVLAVGGCGMLPGAGGSGGGGGEGGGGGLSSLNPVEIVAKAVDNTEQAESYTASMTMSGSMQGQSLDTQADIEYTSDPEPTVKMSTTAQGTEAVMLMRGSEMVMEDPGGSGWMRMDLGEMGMSNAGSQDPLSEVEKLLAAEDVQESGSEEVNGVGTTRYSGSYSAAEAASKIGDEQLAQQAEQVYSQMGIESVDFEVFVDDDGLPRRVTSNAGDTLESTIDFLTFNEPVDIQYPSPDQITDMGDMGGLDTGGF</sequence>
<evidence type="ECO:0000256" key="1">
    <source>
        <dbReference type="SAM" id="MobiDB-lite"/>
    </source>
</evidence>
<evidence type="ECO:0000313" key="4">
    <source>
        <dbReference type="Proteomes" id="UP000572635"/>
    </source>
</evidence>
<dbReference type="PROSITE" id="PS51257">
    <property type="entry name" value="PROKAR_LIPOPROTEIN"/>
    <property type="match status" value="1"/>
</dbReference>
<keyword evidence="4" id="KW-1185">Reference proteome</keyword>
<reference evidence="3 4" key="1">
    <citation type="submission" date="2020-08" db="EMBL/GenBank/DDBJ databases">
        <title>Sequencing the genomes of 1000 actinobacteria strains.</title>
        <authorList>
            <person name="Klenk H.-P."/>
        </authorList>
    </citation>
    <scope>NUCLEOTIDE SEQUENCE [LARGE SCALE GENOMIC DNA]</scope>
    <source>
        <strain evidence="3 4">DSM 44551</strain>
    </source>
</reference>
<protein>
    <submittedName>
        <fullName evidence="3">Outer membrane lipoprotein-sorting protein</fullName>
    </submittedName>
</protein>
<feature type="region of interest" description="Disordered" evidence="1">
    <location>
        <begin position="246"/>
        <end position="266"/>
    </location>
</feature>
<keyword evidence="2" id="KW-0732">Signal</keyword>
<evidence type="ECO:0000313" key="3">
    <source>
        <dbReference type="EMBL" id="MBB5432398.1"/>
    </source>
</evidence>
<name>A0A7W8VDV1_9ACTN</name>
<dbReference type="Pfam" id="PF20316">
    <property type="entry name" value="DUF6612"/>
    <property type="match status" value="1"/>
</dbReference>
<organism evidence="3 4">
    <name type="scientific">Nocardiopsis composta</name>
    <dbReference type="NCBI Taxonomy" id="157465"/>
    <lineage>
        <taxon>Bacteria</taxon>
        <taxon>Bacillati</taxon>
        <taxon>Actinomycetota</taxon>
        <taxon>Actinomycetes</taxon>
        <taxon>Streptosporangiales</taxon>
        <taxon>Nocardiopsidaceae</taxon>
        <taxon>Nocardiopsis</taxon>
    </lineage>
</organism>
<dbReference type="RefSeq" id="WP_184391971.1">
    <property type="nucleotide sequence ID" value="NZ_BAAAJD010000042.1"/>
</dbReference>
<gene>
    <name evidence="3" type="ORF">HDA36_002482</name>
</gene>
<accession>A0A7W8VDV1</accession>
<keyword evidence="3" id="KW-0449">Lipoprotein</keyword>
<dbReference type="InterPro" id="IPR046720">
    <property type="entry name" value="DUF6612"/>
</dbReference>
<proteinExistence type="predicted"/>